<evidence type="ECO:0000313" key="1">
    <source>
        <dbReference type="EMBL" id="RFN60047.1"/>
    </source>
</evidence>
<dbReference type="Pfam" id="PF03567">
    <property type="entry name" value="Sulfotransfer_2"/>
    <property type="match status" value="1"/>
</dbReference>
<evidence type="ECO:0008006" key="3">
    <source>
        <dbReference type="Google" id="ProtNLM"/>
    </source>
</evidence>
<dbReference type="OrthoDB" id="1407035at2"/>
<dbReference type="AlphaFoldDB" id="A0A3E1QD63"/>
<evidence type="ECO:0000313" key="2">
    <source>
        <dbReference type="Proteomes" id="UP000261082"/>
    </source>
</evidence>
<dbReference type="InterPro" id="IPR027417">
    <property type="entry name" value="P-loop_NTPase"/>
</dbReference>
<keyword evidence="2" id="KW-1185">Reference proteome</keyword>
<dbReference type="InterPro" id="IPR005331">
    <property type="entry name" value="Sulfotransferase"/>
</dbReference>
<sequence>MLITKNFVMLNVPKTGTTFSRTVIKKVYNNKYGAILNKIGYKLKILKREIIELKLPNIKMPTKSLDQHGVYSQIPTKYRNRPIVSVVRNPYSRFLSSYKFRSWANPTQLTVSKEIIKNKFPSFPNLNLDTYVDLSLEAEKTRLEWIKEGVENIHDLGPQTIQFVQFFFKNPEEAILKINEEYITSGAYRKDMADIRFLQVENLKDDLYNLLSECGFTKKELAFVKEHKKMNVTKSKTKATNKEWTEKALQYVTYRERFLFLILKDFGIEYQKPNLD</sequence>
<dbReference type="EMBL" id="QVID01000001">
    <property type="protein sequence ID" value="RFN60047.1"/>
    <property type="molecule type" value="Genomic_DNA"/>
</dbReference>
<dbReference type="SUPFAM" id="SSF52540">
    <property type="entry name" value="P-loop containing nucleoside triphosphate hydrolases"/>
    <property type="match status" value="1"/>
</dbReference>
<comment type="caution">
    <text evidence="1">The sequence shown here is derived from an EMBL/GenBank/DDBJ whole genome shotgun (WGS) entry which is preliminary data.</text>
</comment>
<dbReference type="GO" id="GO:0016020">
    <property type="term" value="C:membrane"/>
    <property type="evidence" value="ECO:0007669"/>
    <property type="project" value="InterPro"/>
</dbReference>
<name>A0A3E1QD63_9FLAO</name>
<organism evidence="1 2">
    <name type="scientific">Marixanthomonas ophiurae</name>
    <dbReference type="NCBI Taxonomy" id="387659"/>
    <lineage>
        <taxon>Bacteria</taxon>
        <taxon>Pseudomonadati</taxon>
        <taxon>Bacteroidota</taxon>
        <taxon>Flavobacteriia</taxon>
        <taxon>Flavobacteriales</taxon>
        <taxon>Flavobacteriaceae</taxon>
        <taxon>Marixanthomonas</taxon>
    </lineage>
</organism>
<proteinExistence type="predicted"/>
<dbReference type="GO" id="GO:0008146">
    <property type="term" value="F:sulfotransferase activity"/>
    <property type="evidence" value="ECO:0007669"/>
    <property type="project" value="InterPro"/>
</dbReference>
<gene>
    <name evidence="1" type="ORF">DZ858_08360</name>
</gene>
<dbReference type="RefSeq" id="WP_117159106.1">
    <property type="nucleotide sequence ID" value="NZ_QVID01000001.1"/>
</dbReference>
<protein>
    <recommendedName>
        <fullName evidence="3">Sulfotransferase domain-containing protein</fullName>
    </recommendedName>
</protein>
<dbReference type="Gene3D" id="3.40.50.300">
    <property type="entry name" value="P-loop containing nucleotide triphosphate hydrolases"/>
    <property type="match status" value="1"/>
</dbReference>
<accession>A0A3E1QD63</accession>
<reference evidence="1 2" key="1">
    <citation type="journal article" date="2007" name="Int. J. Syst. Evol. Microbiol.">
        <title>Marixanthomonas ophiurae gen. nov., sp. nov., a marine bacterium of the family Flavobacteriaceae isolated from a deep-sea brittle star.</title>
        <authorList>
            <person name="Romanenko L.A."/>
            <person name="Uchino M."/>
            <person name="Frolova G.M."/>
            <person name="Mikhailov V.V."/>
        </authorList>
    </citation>
    <scope>NUCLEOTIDE SEQUENCE [LARGE SCALE GENOMIC DNA]</scope>
    <source>
        <strain evidence="1 2">KMM 3046</strain>
    </source>
</reference>
<dbReference type="Proteomes" id="UP000261082">
    <property type="component" value="Unassembled WGS sequence"/>
</dbReference>